<evidence type="ECO:0000256" key="1">
    <source>
        <dbReference type="SAM" id="MobiDB-lite"/>
    </source>
</evidence>
<accession>A0A9Q0H3Z8</accession>
<sequence length="117" mass="13001">MASSTPTPPIPSPSLTIGNGAPPTTPPSMVISNITSFIPIKLSSSNYLWKSLIEPILRVHKLMHLIDRTTLSPVPIVSQWYEQDQMLLSWISGTLSETVLPYIVRISYAKKAWDLLN</sequence>
<dbReference type="Proteomes" id="UP001141806">
    <property type="component" value="Unassembled WGS sequence"/>
</dbReference>
<evidence type="ECO:0000313" key="2">
    <source>
        <dbReference type="EMBL" id="KAJ4957192.1"/>
    </source>
</evidence>
<name>A0A9Q0H3Z8_9MAGN</name>
<proteinExistence type="predicted"/>
<evidence type="ECO:0000313" key="3">
    <source>
        <dbReference type="Proteomes" id="UP001141806"/>
    </source>
</evidence>
<dbReference type="PANTHER" id="PTHR47481">
    <property type="match status" value="1"/>
</dbReference>
<dbReference type="AlphaFoldDB" id="A0A9Q0H3Z8"/>
<feature type="compositionally biased region" description="Pro residues" evidence="1">
    <location>
        <begin position="1"/>
        <end position="12"/>
    </location>
</feature>
<comment type="caution">
    <text evidence="2">The sequence shown here is derived from an EMBL/GenBank/DDBJ whole genome shotgun (WGS) entry which is preliminary data.</text>
</comment>
<feature type="region of interest" description="Disordered" evidence="1">
    <location>
        <begin position="1"/>
        <end position="24"/>
    </location>
</feature>
<organism evidence="2 3">
    <name type="scientific">Protea cynaroides</name>
    <dbReference type="NCBI Taxonomy" id="273540"/>
    <lineage>
        <taxon>Eukaryota</taxon>
        <taxon>Viridiplantae</taxon>
        <taxon>Streptophyta</taxon>
        <taxon>Embryophyta</taxon>
        <taxon>Tracheophyta</taxon>
        <taxon>Spermatophyta</taxon>
        <taxon>Magnoliopsida</taxon>
        <taxon>Proteales</taxon>
        <taxon>Proteaceae</taxon>
        <taxon>Protea</taxon>
    </lineage>
</organism>
<reference evidence="2" key="1">
    <citation type="journal article" date="2023" name="Plant J.">
        <title>The genome of the king protea, Protea cynaroides.</title>
        <authorList>
            <person name="Chang J."/>
            <person name="Duong T.A."/>
            <person name="Schoeman C."/>
            <person name="Ma X."/>
            <person name="Roodt D."/>
            <person name="Barker N."/>
            <person name="Li Z."/>
            <person name="Van de Peer Y."/>
            <person name="Mizrachi E."/>
        </authorList>
    </citation>
    <scope>NUCLEOTIDE SEQUENCE</scope>
    <source>
        <tissue evidence="2">Young leaves</tissue>
    </source>
</reference>
<dbReference type="OrthoDB" id="1845088at2759"/>
<dbReference type="PANTHER" id="PTHR47481:SF28">
    <property type="entry name" value="RETROTRANSPOSON COPIA-LIKE N-TERMINAL DOMAIN-CONTAINING PROTEIN"/>
    <property type="match status" value="1"/>
</dbReference>
<dbReference type="EMBL" id="JAMYWD010000011">
    <property type="protein sequence ID" value="KAJ4957192.1"/>
    <property type="molecule type" value="Genomic_DNA"/>
</dbReference>
<gene>
    <name evidence="2" type="ORF">NE237_013975</name>
</gene>
<protein>
    <submittedName>
        <fullName evidence="2">Uncharacterized protein</fullName>
    </submittedName>
</protein>
<keyword evidence="3" id="KW-1185">Reference proteome</keyword>